<feature type="compositionally biased region" description="Polar residues" evidence="1">
    <location>
        <begin position="97"/>
        <end position="111"/>
    </location>
</feature>
<feature type="compositionally biased region" description="Polar residues" evidence="1">
    <location>
        <begin position="119"/>
        <end position="157"/>
    </location>
</feature>
<gene>
    <name evidence="3" type="primary">LOC111084507</name>
</gene>
<proteinExistence type="predicted"/>
<name>A0ABM1RZW0_LIMPO</name>
<feature type="compositionally biased region" description="Polar residues" evidence="1">
    <location>
        <begin position="47"/>
        <end position="62"/>
    </location>
</feature>
<accession>A0ABM1RZW0</accession>
<protein>
    <submittedName>
        <fullName evidence="3">Uncharacterized protein LOC111084507</fullName>
    </submittedName>
</protein>
<evidence type="ECO:0000313" key="3">
    <source>
        <dbReference type="RefSeq" id="XP_022236915.1"/>
    </source>
</evidence>
<feature type="region of interest" description="Disordered" evidence="1">
    <location>
        <begin position="1"/>
        <end position="79"/>
    </location>
</feature>
<feature type="non-terminal residue" evidence="3">
    <location>
        <position position="157"/>
    </location>
</feature>
<organism evidence="2 3">
    <name type="scientific">Limulus polyphemus</name>
    <name type="common">Atlantic horseshoe crab</name>
    <dbReference type="NCBI Taxonomy" id="6850"/>
    <lineage>
        <taxon>Eukaryota</taxon>
        <taxon>Metazoa</taxon>
        <taxon>Ecdysozoa</taxon>
        <taxon>Arthropoda</taxon>
        <taxon>Chelicerata</taxon>
        <taxon>Merostomata</taxon>
        <taxon>Xiphosura</taxon>
        <taxon>Limulidae</taxon>
        <taxon>Limulus</taxon>
    </lineage>
</organism>
<feature type="non-terminal residue" evidence="3">
    <location>
        <position position="1"/>
    </location>
</feature>
<evidence type="ECO:0000313" key="2">
    <source>
        <dbReference type="Proteomes" id="UP000694941"/>
    </source>
</evidence>
<feature type="region of interest" description="Disordered" evidence="1">
    <location>
        <begin position="93"/>
        <end position="157"/>
    </location>
</feature>
<dbReference type="RefSeq" id="XP_022236915.1">
    <property type="nucleotide sequence ID" value="XM_022381207.1"/>
</dbReference>
<reference evidence="3" key="1">
    <citation type="submission" date="2025-08" db="UniProtKB">
        <authorList>
            <consortium name="RefSeq"/>
        </authorList>
    </citation>
    <scope>IDENTIFICATION</scope>
    <source>
        <tissue evidence="3">Muscle</tissue>
    </source>
</reference>
<evidence type="ECO:0000256" key="1">
    <source>
        <dbReference type="SAM" id="MobiDB-lite"/>
    </source>
</evidence>
<dbReference type="Proteomes" id="UP000694941">
    <property type="component" value="Unplaced"/>
</dbReference>
<sequence length="157" mass="17297">SDETITSDVDRSSHIVPSEPMITSYKDNPLPTKPHQNISPSEPMPTTLLSEKSPQKTNSQHSTKLETVDSSNHAGHQTETVLENMHKAERIQIIQPEETTSLSKKTVSQDLTAPRNRYRSTNYVTSTHSKTTSAPENTAVQPNSGTSASSIQTYGHR</sequence>
<dbReference type="GeneID" id="111084507"/>
<keyword evidence="2" id="KW-1185">Reference proteome</keyword>
<feature type="compositionally biased region" description="Polar residues" evidence="1">
    <location>
        <begin position="68"/>
        <end position="79"/>
    </location>
</feature>